<dbReference type="EMBL" id="JADJIB010000003">
    <property type="protein sequence ID" value="MBK7273327.1"/>
    <property type="molecule type" value="Genomic_DNA"/>
</dbReference>
<dbReference type="PANTHER" id="PTHR47708">
    <property type="match status" value="1"/>
</dbReference>
<protein>
    <recommendedName>
        <fullName evidence="1">AtuA-like ferredoxin-fold domain-containing protein</fullName>
    </recommendedName>
</protein>
<sequence>MILREVAYARSGDKGDTSNICVFVHEPADYPMLVERLTAERVRQHFAGLVRGEVVRYELPRVQGLNFVLFQALDGGVSATLRIDPHGKSFQSLALAMDVGDGWSARPLGEASGTVGGA</sequence>
<evidence type="ECO:0000313" key="6">
    <source>
        <dbReference type="Proteomes" id="UP000726105"/>
    </source>
</evidence>
<dbReference type="InterPro" id="IPR056362">
    <property type="entry name" value="AtuA-like_ferredoxin_dom"/>
</dbReference>
<name>A0A935CGG9_9MICO</name>
<evidence type="ECO:0000259" key="1">
    <source>
        <dbReference type="Pfam" id="PF23544"/>
    </source>
</evidence>
<comment type="caution">
    <text evidence="2">The sequence shown here is derived from an EMBL/GenBank/DDBJ whole genome shotgun (WGS) entry which is preliminary data.</text>
</comment>
<evidence type="ECO:0000313" key="2">
    <source>
        <dbReference type="EMBL" id="MBK6302121.1"/>
    </source>
</evidence>
<dbReference type="AlphaFoldDB" id="A0A935CGG9"/>
<feature type="domain" description="AtuA-like ferredoxin-fold" evidence="1">
    <location>
        <begin position="2"/>
        <end position="99"/>
    </location>
</feature>
<reference evidence="5 6" key="1">
    <citation type="submission" date="2020-10" db="EMBL/GenBank/DDBJ databases">
        <title>Connecting structure to function with the recovery of over 1000 high-quality activated sludge metagenome-assembled genomes encoding full-length rRNA genes using long-read sequencing.</title>
        <authorList>
            <person name="Singleton C.M."/>
            <person name="Petriglieri F."/>
            <person name="Kristensen J.M."/>
            <person name="Kirkegaard R.H."/>
            <person name="Michaelsen T.Y."/>
            <person name="Andersen M.H."/>
            <person name="Karst S.M."/>
            <person name="Dueholm M.S."/>
            <person name="Nielsen P.H."/>
            <person name="Albertsen M."/>
        </authorList>
    </citation>
    <scope>NUCLEOTIDE SEQUENCE [LARGE SCALE GENOMIC DNA]</scope>
    <source>
        <strain evidence="2">AalE_18-Q3-R2-46_BAT3C.188</strain>
        <strain evidence="3">Ega_18-Q3-R5-49_MAXAC.001</strain>
        <strain evidence="4">Ribe_18-Q3-R11-54_MAXAC.001</strain>
    </source>
</reference>
<evidence type="ECO:0000313" key="4">
    <source>
        <dbReference type="EMBL" id="MBL0005579.1"/>
    </source>
</evidence>
<dbReference type="Pfam" id="PF23544">
    <property type="entry name" value="AtuA_ferredoxin"/>
    <property type="match status" value="1"/>
</dbReference>
<dbReference type="EMBL" id="JADIXZ010000007">
    <property type="protein sequence ID" value="MBK6302121.1"/>
    <property type="molecule type" value="Genomic_DNA"/>
</dbReference>
<dbReference type="Proteomes" id="UP000718281">
    <property type="component" value="Unassembled WGS sequence"/>
</dbReference>
<dbReference type="EMBL" id="JADKGK010000028">
    <property type="protein sequence ID" value="MBL0005579.1"/>
    <property type="molecule type" value="Genomic_DNA"/>
</dbReference>
<accession>A0A935CGG9</accession>
<dbReference type="PANTHER" id="PTHR47708:SF2">
    <property type="entry name" value="SI:CH73-132F6.5"/>
    <property type="match status" value="1"/>
</dbReference>
<organism evidence="2 5">
    <name type="scientific">Candidatus Phosphoribacter hodrii</name>
    <dbReference type="NCBI Taxonomy" id="2953743"/>
    <lineage>
        <taxon>Bacteria</taxon>
        <taxon>Bacillati</taxon>
        <taxon>Actinomycetota</taxon>
        <taxon>Actinomycetes</taxon>
        <taxon>Micrococcales</taxon>
        <taxon>Dermatophilaceae</taxon>
        <taxon>Candidatus Phosphoribacter</taxon>
    </lineage>
</organism>
<dbReference type="Proteomes" id="UP000886632">
    <property type="component" value="Unassembled WGS sequence"/>
</dbReference>
<evidence type="ECO:0000313" key="5">
    <source>
        <dbReference type="Proteomes" id="UP000718281"/>
    </source>
</evidence>
<evidence type="ECO:0000313" key="3">
    <source>
        <dbReference type="EMBL" id="MBK7273327.1"/>
    </source>
</evidence>
<gene>
    <name evidence="2" type="ORF">IPF40_14165</name>
    <name evidence="3" type="ORF">IPI13_09215</name>
    <name evidence="4" type="ORF">IPP00_17030</name>
</gene>
<dbReference type="Proteomes" id="UP000726105">
    <property type="component" value="Unassembled WGS sequence"/>
</dbReference>
<proteinExistence type="predicted"/>